<feature type="compositionally biased region" description="Low complexity" evidence="1">
    <location>
        <begin position="385"/>
        <end position="422"/>
    </location>
</feature>
<keyword evidence="4" id="KW-1185">Reference proteome</keyword>
<dbReference type="EMBL" id="JBHSOD010000005">
    <property type="protein sequence ID" value="MFC5884572.1"/>
    <property type="molecule type" value="Genomic_DNA"/>
</dbReference>
<feature type="compositionally biased region" description="Low complexity" evidence="1">
    <location>
        <begin position="227"/>
        <end position="244"/>
    </location>
</feature>
<gene>
    <name evidence="3" type="ORF">ACFP0N_06170</name>
</gene>
<dbReference type="SUPFAM" id="SSF47413">
    <property type="entry name" value="lambda repressor-like DNA-binding domains"/>
    <property type="match status" value="1"/>
</dbReference>
<dbReference type="Proteomes" id="UP001596067">
    <property type="component" value="Unassembled WGS sequence"/>
</dbReference>
<feature type="domain" description="HTH cro/C1-type" evidence="2">
    <location>
        <begin position="22"/>
        <end position="77"/>
    </location>
</feature>
<evidence type="ECO:0000313" key="3">
    <source>
        <dbReference type="EMBL" id="MFC5884572.1"/>
    </source>
</evidence>
<organism evidence="3 4">
    <name type="scientific">Kitasatospora aburaviensis</name>
    <dbReference type="NCBI Taxonomy" id="67265"/>
    <lineage>
        <taxon>Bacteria</taxon>
        <taxon>Bacillati</taxon>
        <taxon>Actinomycetota</taxon>
        <taxon>Actinomycetes</taxon>
        <taxon>Kitasatosporales</taxon>
        <taxon>Streptomycetaceae</taxon>
        <taxon>Kitasatospora</taxon>
    </lineage>
</organism>
<evidence type="ECO:0000259" key="2">
    <source>
        <dbReference type="SMART" id="SM00530"/>
    </source>
</evidence>
<comment type="caution">
    <text evidence="3">The sequence shown here is derived from an EMBL/GenBank/DDBJ whole genome shotgun (WGS) entry which is preliminary data.</text>
</comment>
<dbReference type="RefSeq" id="WP_313763669.1">
    <property type="nucleotide sequence ID" value="NZ_BAAAVH010000087.1"/>
</dbReference>
<evidence type="ECO:0000256" key="1">
    <source>
        <dbReference type="SAM" id="MobiDB-lite"/>
    </source>
</evidence>
<dbReference type="Gene3D" id="1.10.260.40">
    <property type="entry name" value="lambda repressor-like DNA-binding domains"/>
    <property type="match status" value="1"/>
</dbReference>
<reference evidence="4" key="1">
    <citation type="journal article" date="2019" name="Int. J. Syst. Evol. Microbiol.">
        <title>The Global Catalogue of Microorganisms (GCM) 10K type strain sequencing project: providing services to taxonomists for standard genome sequencing and annotation.</title>
        <authorList>
            <consortium name="The Broad Institute Genomics Platform"/>
            <consortium name="The Broad Institute Genome Sequencing Center for Infectious Disease"/>
            <person name="Wu L."/>
            <person name="Ma J."/>
        </authorList>
    </citation>
    <scope>NUCLEOTIDE SEQUENCE [LARGE SCALE GENOMIC DNA]</scope>
    <source>
        <strain evidence="4">CGMCC 4.1469</strain>
    </source>
</reference>
<feature type="region of interest" description="Disordered" evidence="1">
    <location>
        <begin position="100"/>
        <end position="187"/>
    </location>
</feature>
<dbReference type="InterPro" id="IPR001387">
    <property type="entry name" value="Cro/C1-type_HTH"/>
</dbReference>
<dbReference type="InterPro" id="IPR010982">
    <property type="entry name" value="Lambda_DNA-bd_dom_sf"/>
</dbReference>
<feature type="compositionally biased region" description="Low complexity" evidence="1">
    <location>
        <begin position="100"/>
        <end position="142"/>
    </location>
</feature>
<dbReference type="CDD" id="cd00093">
    <property type="entry name" value="HTH_XRE"/>
    <property type="match status" value="1"/>
</dbReference>
<name>A0ABW1ERH5_9ACTN</name>
<dbReference type="Pfam" id="PF13560">
    <property type="entry name" value="HTH_31"/>
    <property type="match status" value="1"/>
</dbReference>
<accession>A0ABW1ERH5</accession>
<feature type="region of interest" description="Disordered" evidence="1">
    <location>
        <begin position="372"/>
        <end position="422"/>
    </location>
</feature>
<evidence type="ECO:0000313" key="4">
    <source>
        <dbReference type="Proteomes" id="UP001596067"/>
    </source>
</evidence>
<proteinExistence type="predicted"/>
<sequence length="422" mass="41635">MASAWKELPDELSEPAARLTDRLRAVKDATGLSLSELATRTHYSRASWERWLNGKRVITEQALEALIGTVECDGPALRALWAQASAPAAVVAAEDGAEADAAGGAEAPEAGKATPVGEESAGSAADAGPLAAAGAGRPSAEADPAEEASSEETSGGEASAGEQGAGEPVAGEPAVEEPGAGPLPSARKAAPWWRRPVALVAGGLVLAVLLGAAGFRYSRGGAEEPPAHAQPAPTATAGTTTPAKPASPAPPGPSCQAMGCAHKDPKTTGCGADARTLQTGNIGKVVIYLRYSQKCQAAWAAITEGQPGDSATVTSSAGEVETALIHWGYDNYSMMVNAGDPATTFRVCGHQSAGDDCTGSVSHLAELVASTPIPIGPASPPAASPSPAGTSPAGAGPSTPAATAATTATATATAGPSESASS</sequence>
<dbReference type="Pfam" id="PF10901">
    <property type="entry name" value="DUF2690"/>
    <property type="match status" value="1"/>
</dbReference>
<dbReference type="SMART" id="SM00530">
    <property type="entry name" value="HTH_XRE"/>
    <property type="match status" value="1"/>
</dbReference>
<protein>
    <submittedName>
        <fullName evidence="3">DUF2690 domain-containing protein</fullName>
    </submittedName>
</protein>
<dbReference type="InterPro" id="IPR021224">
    <property type="entry name" value="DUF2690"/>
</dbReference>
<feature type="compositionally biased region" description="Pro residues" evidence="1">
    <location>
        <begin position="374"/>
        <end position="384"/>
    </location>
</feature>
<feature type="region of interest" description="Disordered" evidence="1">
    <location>
        <begin position="221"/>
        <end position="258"/>
    </location>
</feature>
<feature type="compositionally biased region" description="Low complexity" evidence="1">
    <location>
        <begin position="151"/>
        <end position="184"/>
    </location>
</feature>